<sequence>MTTTTTDNTAHDKTGGEPFGGKKRLYNVVQAKFRTNFIKHDFDARELQLYPGDQVIVETDRGPAIAKITGHVQRKLLPTGSIQRVLRKANDGDVRHADKNEERERDAYRFCIERIRARNLPMKLIRAQYMHDGSKIVFYFSADGRIDFRDLVKDLAHRFRTRIEMHQIGVRDGARMLGGIGPCGRELCCSTFLQEFSPVSIRMAKQQGLTLNPSKVSGMCGRLMCCLVYEQQMYRRMKKSLPRAGQKAQTAMGVGEIIDLDVINRRVTIKLHDENRQLFPVDEIEIIDAKKLDETVDTPPDERHERYLWNDDAPGSVEFVGIPDLAADGGQESSNNKQKKSGKKSRRRGSRRRKRGKRGKRGGRGKKK</sequence>
<evidence type="ECO:0000313" key="4">
    <source>
        <dbReference type="Proteomes" id="UP000315995"/>
    </source>
</evidence>
<evidence type="ECO:0000259" key="2">
    <source>
        <dbReference type="PROSITE" id="PS51411"/>
    </source>
</evidence>
<feature type="region of interest" description="Disordered" evidence="1">
    <location>
        <begin position="320"/>
        <end position="368"/>
    </location>
</feature>
<feature type="region of interest" description="Disordered" evidence="1">
    <location>
        <begin position="1"/>
        <end position="21"/>
    </location>
</feature>
<protein>
    <submittedName>
        <fullName evidence="3">Stage 0 sporulation family protein</fullName>
    </submittedName>
</protein>
<dbReference type="InterPro" id="IPR007557">
    <property type="entry name" value="PSP1_C"/>
</dbReference>
<dbReference type="InterPro" id="IPR047767">
    <property type="entry name" value="PSP1-like"/>
</dbReference>
<dbReference type="Proteomes" id="UP000315995">
    <property type="component" value="Chromosome"/>
</dbReference>
<evidence type="ECO:0000313" key="3">
    <source>
        <dbReference type="EMBL" id="QDG53993.1"/>
    </source>
</evidence>
<accession>A0A5B8YBV3</accession>
<name>A0A4Y6Q0F3_PERCE</name>
<feature type="compositionally biased region" description="Basic residues" evidence="1">
    <location>
        <begin position="337"/>
        <end position="368"/>
    </location>
</feature>
<dbReference type="PROSITE" id="PS51411">
    <property type="entry name" value="PSP1_C"/>
    <property type="match status" value="1"/>
</dbReference>
<gene>
    <name evidence="3" type="ORF">FIV42_25605</name>
</gene>
<organism evidence="3 4">
    <name type="scientific">Persicimonas caeni</name>
    <dbReference type="NCBI Taxonomy" id="2292766"/>
    <lineage>
        <taxon>Bacteria</taxon>
        <taxon>Deltaproteobacteria</taxon>
        <taxon>Bradymonadales</taxon>
        <taxon>Bradymonadaceae</taxon>
        <taxon>Persicimonas</taxon>
    </lineage>
</organism>
<accession>A0A4Y6Q0F3</accession>
<dbReference type="Pfam" id="PF04468">
    <property type="entry name" value="PSP1"/>
    <property type="match status" value="1"/>
</dbReference>
<dbReference type="OrthoDB" id="9779344at2"/>
<proteinExistence type="predicted"/>
<dbReference type="RefSeq" id="WP_141200443.1">
    <property type="nucleotide sequence ID" value="NZ_CP041186.1"/>
</dbReference>
<dbReference type="NCBIfam" id="NF041131">
    <property type="entry name" value="RicT_YaaT_fam"/>
    <property type="match status" value="1"/>
</dbReference>
<dbReference type="EMBL" id="CP041186">
    <property type="protein sequence ID" value="QDG53993.1"/>
    <property type="molecule type" value="Genomic_DNA"/>
</dbReference>
<evidence type="ECO:0000256" key="1">
    <source>
        <dbReference type="SAM" id="MobiDB-lite"/>
    </source>
</evidence>
<keyword evidence="4" id="KW-1185">Reference proteome</keyword>
<dbReference type="PANTHER" id="PTHR43830">
    <property type="entry name" value="PROTEIN PSP1"/>
    <property type="match status" value="1"/>
</dbReference>
<feature type="domain" description="PSP1 C-terminal" evidence="2">
    <location>
        <begin position="83"/>
        <end position="168"/>
    </location>
</feature>
<dbReference type="GO" id="GO:0005737">
    <property type="term" value="C:cytoplasm"/>
    <property type="evidence" value="ECO:0007669"/>
    <property type="project" value="TreeGrafter"/>
</dbReference>
<dbReference type="PANTHER" id="PTHR43830:SF3">
    <property type="entry name" value="PROTEIN PSP1"/>
    <property type="match status" value="1"/>
</dbReference>
<reference evidence="3 4" key="1">
    <citation type="submission" date="2019-06" db="EMBL/GenBank/DDBJ databases">
        <title>Persicimonas caeni gen. nov., sp. nov., a predatory bacterium isolated from solar saltern.</title>
        <authorList>
            <person name="Wang S."/>
        </authorList>
    </citation>
    <scope>NUCLEOTIDE SEQUENCE [LARGE SCALE GENOMIC DNA]</scope>
    <source>
        <strain evidence="3 4">YN101</strain>
    </source>
</reference>
<dbReference type="AlphaFoldDB" id="A0A4Y6Q0F3"/>